<dbReference type="RefSeq" id="XP_009032002.1">
    <property type="nucleotide sequence ID" value="XM_009033754.1"/>
</dbReference>
<organism evidence="14 15">
    <name type="scientific">Helobdella robusta</name>
    <name type="common">Californian leech</name>
    <dbReference type="NCBI Taxonomy" id="6412"/>
    <lineage>
        <taxon>Eukaryota</taxon>
        <taxon>Metazoa</taxon>
        <taxon>Spiralia</taxon>
        <taxon>Lophotrochozoa</taxon>
        <taxon>Annelida</taxon>
        <taxon>Clitellata</taxon>
        <taxon>Hirudinea</taxon>
        <taxon>Rhynchobdellida</taxon>
        <taxon>Glossiphoniidae</taxon>
        <taxon>Helobdella</taxon>
    </lineage>
</organism>
<keyword evidence="11" id="KW-0732">Signal</keyword>
<dbReference type="PROSITE" id="PS00162">
    <property type="entry name" value="ALPHA_CA_1"/>
    <property type="match status" value="1"/>
</dbReference>
<evidence type="ECO:0000256" key="4">
    <source>
        <dbReference type="ARBA" id="ARBA00012925"/>
    </source>
</evidence>
<dbReference type="InterPro" id="IPR001148">
    <property type="entry name" value="CA_dom"/>
</dbReference>
<evidence type="ECO:0000313" key="14">
    <source>
        <dbReference type="EnsemblMetazoa" id="HelroP186240"/>
    </source>
</evidence>
<keyword evidence="15" id="KW-1185">Reference proteome</keyword>
<dbReference type="EnsemblMetazoa" id="HelroT186240">
    <property type="protein sequence ID" value="HelroP186240"/>
    <property type="gene ID" value="HelroG186240"/>
</dbReference>
<dbReference type="OrthoDB" id="429145at2759"/>
<dbReference type="EMBL" id="AMQM01008540">
    <property type="status" value="NOT_ANNOTATED_CDS"/>
    <property type="molecule type" value="Genomic_DNA"/>
</dbReference>
<dbReference type="Proteomes" id="UP000015101">
    <property type="component" value="Unassembled WGS sequence"/>
</dbReference>
<dbReference type="PANTHER" id="PTHR18952">
    <property type="entry name" value="CARBONIC ANHYDRASE"/>
    <property type="match status" value="1"/>
</dbReference>
<keyword evidence="5" id="KW-0272">Extracellular matrix</keyword>
<dbReference type="InterPro" id="IPR023561">
    <property type="entry name" value="Carbonic_anhydrase_a-class"/>
</dbReference>
<evidence type="ECO:0000256" key="1">
    <source>
        <dbReference type="ARBA" id="ARBA00001947"/>
    </source>
</evidence>
<gene>
    <name evidence="14" type="primary">20210497</name>
    <name evidence="13" type="ORF">HELRODRAFT_186240</name>
</gene>
<dbReference type="InterPro" id="IPR036398">
    <property type="entry name" value="CA_dom_sf"/>
</dbReference>
<dbReference type="Gene3D" id="3.10.200.10">
    <property type="entry name" value="Alpha carbonic anhydrase"/>
    <property type="match status" value="1"/>
</dbReference>
<dbReference type="AlphaFoldDB" id="T1FNV0"/>
<dbReference type="Pfam" id="PF00194">
    <property type="entry name" value="Carb_anhydrase"/>
    <property type="match status" value="1"/>
</dbReference>
<dbReference type="eggNOG" id="KOG0382">
    <property type="taxonomic scope" value="Eukaryota"/>
</dbReference>
<dbReference type="EC" id="4.2.1.1" evidence="4 11"/>
<keyword evidence="6 11" id="KW-0479">Metal-binding</keyword>
<comment type="similarity">
    <text evidence="3 11">Belongs to the alpha-carbonic anhydrase family.</text>
</comment>
<dbReference type="FunFam" id="3.10.200.10:FF:000003">
    <property type="entry name" value="Carbonic anhydrase 12"/>
    <property type="match status" value="1"/>
</dbReference>
<evidence type="ECO:0000259" key="12">
    <source>
        <dbReference type="PROSITE" id="PS51144"/>
    </source>
</evidence>
<evidence type="ECO:0000256" key="10">
    <source>
        <dbReference type="ARBA" id="ARBA00048348"/>
    </source>
</evidence>
<comment type="catalytic activity">
    <reaction evidence="10 11">
        <text>hydrogencarbonate + H(+) = CO2 + H2O</text>
        <dbReference type="Rhea" id="RHEA:10748"/>
        <dbReference type="ChEBI" id="CHEBI:15377"/>
        <dbReference type="ChEBI" id="CHEBI:15378"/>
        <dbReference type="ChEBI" id="CHEBI:16526"/>
        <dbReference type="ChEBI" id="CHEBI:17544"/>
        <dbReference type="EC" id="4.2.1.1"/>
    </reaction>
</comment>
<dbReference type="KEGG" id="hro:HELRODRAFT_186240"/>
<sequence>MALNVYRLSILIFVIHIPLVSSSGDWSYTGENGPNHWGSLCRSGSQQSPINIDIGKSKHDQELGQFIFSPDYFNYTFKYNLSNNGHSVMLTPDSSAQLTVSGGGLPGTYRLAQFHFHWGGPSSAGSEHTLNNKQYQAEVHLVHYNLNYDNIGSAATSKDGLAVIGVFLEAGKSVGNVVIEKIANRLSNSCATVLSSNCTIDNMRLIDILPFNHDNYFRYQGSLTTPPCSESVVWTVFQKPISVTKEQLQSFFRIQDSHSHELHNNFRPVQKYKKPVTKSFSSEGSRHVLTISVLAFSSLVALYSAKLF</sequence>
<dbReference type="InterPro" id="IPR018338">
    <property type="entry name" value="Carbonic_anhydrase_a-class_CS"/>
</dbReference>
<feature type="signal peptide" evidence="11">
    <location>
        <begin position="1"/>
        <end position="22"/>
    </location>
</feature>
<dbReference type="SMART" id="SM01057">
    <property type="entry name" value="Carb_anhydrase"/>
    <property type="match status" value="1"/>
</dbReference>
<keyword evidence="9 11" id="KW-0456">Lyase</keyword>
<evidence type="ECO:0000256" key="7">
    <source>
        <dbReference type="ARBA" id="ARBA00022833"/>
    </source>
</evidence>
<evidence type="ECO:0000256" key="9">
    <source>
        <dbReference type="ARBA" id="ARBA00023239"/>
    </source>
</evidence>
<dbReference type="InParanoid" id="T1FNV0"/>
<feature type="domain" description="Alpha-carbonic anhydrase" evidence="12">
    <location>
        <begin position="24"/>
        <end position="281"/>
    </location>
</feature>
<comment type="subcellular location">
    <subcellularLocation>
        <location evidence="2">Secreted</location>
        <location evidence="2">Extracellular space</location>
        <location evidence="2">Extracellular matrix</location>
    </subcellularLocation>
</comment>
<dbReference type="GO" id="GO:0008270">
    <property type="term" value="F:zinc ion binding"/>
    <property type="evidence" value="ECO:0007669"/>
    <property type="project" value="UniProtKB-UniRule"/>
</dbReference>
<dbReference type="GO" id="GO:0005737">
    <property type="term" value="C:cytoplasm"/>
    <property type="evidence" value="ECO:0000318"/>
    <property type="project" value="GO_Central"/>
</dbReference>
<proteinExistence type="inferred from homology"/>
<evidence type="ECO:0000256" key="8">
    <source>
        <dbReference type="ARBA" id="ARBA00023180"/>
    </source>
</evidence>
<evidence type="ECO:0000256" key="3">
    <source>
        <dbReference type="ARBA" id="ARBA00010718"/>
    </source>
</evidence>
<evidence type="ECO:0000256" key="2">
    <source>
        <dbReference type="ARBA" id="ARBA00004498"/>
    </source>
</evidence>
<evidence type="ECO:0000256" key="5">
    <source>
        <dbReference type="ARBA" id="ARBA00022530"/>
    </source>
</evidence>
<comment type="cofactor">
    <cofactor evidence="1 11">
        <name>Zn(2+)</name>
        <dbReference type="ChEBI" id="CHEBI:29105"/>
    </cofactor>
</comment>
<dbReference type="PANTHER" id="PTHR18952:SF141">
    <property type="entry name" value="CARBONIC ANHYDRASE"/>
    <property type="match status" value="1"/>
</dbReference>
<comment type="function">
    <text evidence="11">Reversible hydration of carbon dioxide.</text>
</comment>
<dbReference type="GeneID" id="20210497"/>
<keyword evidence="8" id="KW-0325">Glycoprotein</keyword>
<reference evidence="14" key="3">
    <citation type="submission" date="2015-06" db="UniProtKB">
        <authorList>
            <consortium name="EnsemblMetazoa"/>
        </authorList>
    </citation>
    <scope>IDENTIFICATION</scope>
</reference>
<name>T1FNV0_HELRO</name>
<dbReference type="PROSITE" id="PS51144">
    <property type="entry name" value="ALPHA_CA_2"/>
    <property type="match status" value="1"/>
</dbReference>
<feature type="chain" id="PRO_5010980809" description="Carbonic anhydrase" evidence="11">
    <location>
        <begin position="23"/>
        <end position="308"/>
    </location>
</feature>
<protein>
    <recommendedName>
        <fullName evidence="4 11">Carbonic anhydrase</fullName>
        <ecNumber evidence="4 11">4.2.1.1</ecNumber>
    </recommendedName>
</protein>
<dbReference type="STRING" id="6412.T1FNV0"/>
<dbReference type="CTD" id="20210497"/>
<accession>T1FNV0</accession>
<evidence type="ECO:0000313" key="15">
    <source>
        <dbReference type="Proteomes" id="UP000015101"/>
    </source>
</evidence>
<dbReference type="SUPFAM" id="SSF51069">
    <property type="entry name" value="Carbonic anhydrase"/>
    <property type="match status" value="1"/>
</dbReference>
<dbReference type="FunCoup" id="T1FNV0">
    <property type="interactions" value="36"/>
</dbReference>
<evidence type="ECO:0000256" key="6">
    <source>
        <dbReference type="ARBA" id="ARBA00022723"/>
    </source>
</evidence>
<dbReference type="EMBL" id="KB097792">
    <property type="protein sequence ID" value="ESN89919.1"/>
    <property type="molecule type" value="Genomic_DNA"/>
</dbReference>
<dbReference type="HOGENOM" id="CLU_039326_2_1_1"/>
<dbReference type="CDD" id="cd00326">
    <property type="entry name" value="alpha_CA"/>
    <property type="match status" value="1"/>
</dbReference>
<reference evidence="15" key="1">
    <citation type="submission" date="2012-12" db="EMBL/GenBank/DDBJ databases">
        <authorList>
            <person name="Hellsten U."/>
            <person name="Grimwood J."/>
            <person name="Chapman J.A."/>
            <person name="Shapiro H."/>
            <person name="Aerts A."/>
            <person name="Otillar R.P."/>
            <person name="Terry A.Y."/>
            <person name="Boore J.L."/>
            <person name="Simakov O."/>
            <person name="Marletaz F."/>
            <person name="Cho S.-J."/>
            <person name="Edsinger-Gonzales E."/>
            <person name="Havlak P."/>
            <person name="Kuo D.-H."/>
            <person name="Larsson T."/>
            <person name="Lv J."/>
            <person name="Arendt D."/>
            <person name="Savage R."/>
            <person name="Osoegawa K."/>
            <person name="de Jong P."/>
            <person name="Lindberg D.R."/>
            <person name="Seaver E.C."/>
            <person name="Weisblat D.A."/>
            <person name="Putnam N.H."/>
            <person name="Grigoriev I.V."/>
            <person name="Rokhsar D.S."/>
        </authorList>
    </citation>
    <scope>NUCLEOTIDE SEQUENCE</scope>
</reference>
<dbReference type="GO" id="GO:0004089">
    <property type="term" value="F:carbonate dehydratase activity"/>
    <property type="evidence" value="ECO:0000318"/>
    <property type="project" value="GO_Central"/>
</dbReference>
<evidence type="ECO:0000313" key="13">
    <source>
        <dbReference type="EMBL" id="ESN89919.1"/>
    </source>
</evidence>
<keyword evidence="7 11" id="KW-0862">Zinc</keyword>
<reference evidence="13 15" key="2">
    <citation type="journal article" date="2013" name="Nature">
        <title>Insights into bilaterian evolution from three spiralian genomes.</title>
        <authorList>
            <person name="Simakov O."/>
            <person name="Marletaz F."/>
            <person name="Cho S.J."/>
            <person name="Edsinger-Gonzales E."/>
            <person name="Havlak P."/>
            <person name="Hellsten U."/>
            <person name="Kuo D.H."/>
            <person name="Larsson T."/>
            <person name="Lv J."/>
            <person name="Arendt D."/>
            <person name="Savage R."/>
            <person name="Osoegawa K."/>
            <person name="de Jong P."/>
            <person name="Grimwood J."/>
            <person name="Chapman J.A."/>
            <person name="Shapiro H."/>
            <person name="Aerts A."/>
            <person name="Otillar R.P."/>
            <person name="Terry A.Y."/>
            <person name="Boore J.L."/>
            <person name="Grigoriev I.V."/>
            <person name="Lindberg D.R."/>
            <person name="Seaver E.C."/>
            <person name="Weisblat D.A."/>
            <person name="Putnam N.H."/>
            <person name="Rokhsar D.S."/>
        </authorList>
    </citation>
    <scope>NUCLEOTIDE SEQUENCE</scope>
</reference>
<evidence type="ECO:0000256" key="11">
    <source>
        <dbReference type="RuleBase" id="RU367011"/>
    </source>
</evidence>
<keyword evidence="5" id="KW-0964">Secreted</keyword>